<protein>
    <submittedName>
        <fullName evidence="1">Uncharacterized protein</fullName>
    </submittedName>
</protein>
<comment type="caution">
    <text evidence="1">The sequence shown here is derived from an EMBL/GenBank/DDBJ whole genome shotgun (WGS) entry which is preliminary data.</text>
</comment>
<evidence type="ECO:0000313" key="1">
    <source>
        <dbReference type="EMBL" id="MBB5428275.1"/>
    </source>
</evidence>
<proteinExistence type="predicted"/>
<keyword evidence="2" id="KW-1185">Reference proteome</keyword>
<organism evidence="1 2">
    <name type="scientific">Paraburkholderia atlantica</name>
    <dbReference type="NCBI Taxonomy" id="2654982"/>
    <lineage>
        <taxon>Bacteria</taxon>
        <taxon>Pseudomonadati</taxon>
        <taxon>Pseudomonadota</taxon>
        <taxon>Betaproteobacteria</taxon>
        <taxon>Burkholderiales</taxon>
        <taxon>Burkholderiaceae</taxon>
        <taxon>Paraburkholderia</taxon>
    </lineage>
</organism>
<sequence>MLRVTVEVWPDGRERGKRIIATADIGRVKDGTLADYEVELQEVKLGSIGDIAYVRDYPRWSTTVWDLVARAIAAALNSGKEELPTRPLPDYEVG</sequence>
<accession>A0A7W8V9Y8</accession>
<evidence type="ECO:0000313" key="2">
    <source>
        <dbReference type="Proteomes" id="UP000592780"/>
    </source>
</evidence>
<reference evidence="1 2" key="1">
    <citation type="submission" date="2020-08" db="EMBL/GenBank/DDBJ databases">
        <title>Genomic Encyclopedia of Type Strains, Phase IV (KMG-V): Genome sequencing to study the core and pangenomes of soil and plant-associated prokaryotes.</title>
        <authorList>
            <person name="Whitman W."/>
        </authorList>
    </citation>
    <scope>NUCLEOTIDE SEQUENCE [LARGE SCALE GENOMIC DNA]</scope>
    <source>
        <strain evidence="1 2">JPY158</strain>
    </source>
</reference>
<dbReference type="EMBL" id="JACHDD010000012">
    <property type="protein sequence ID" value="MBB5428275.1"/>
    <property type="molecule type" value="Genomic_DNA"/>
</dbReference>
<dbReference type="Proteomes" id="UP000592780">
    <property type="component" value="Unassembled WGS sequence"/>
</dbReference>
<name>A0A7W8V9Y8_PARAM</name>
<dbReference type="AlphaFoldDB" id="A0A7W8V9Y8"/>
<gene>
    <name evidence="1" type="ORF">HDG40_006462</name>
</gene>